<evidence type="ECO:0000313" key="2">
    <source>
        <dbReference type="EMBL" id="MST68597.1"/>
    </source>
</evidence>
<dbReference type="EMBL" id="VUNB01000002">
    <property type="protein sequence ID" value="MST68597.1"/>
    <property type="molecule type" value="Genomic_DNA"/>
</dbReference>
<dbReference type="InterPro" id="IPR003711">
    <property type="entry name" value="CarD-like/TRCF_RID"/>
</dbReference>
<dbReference type="Gene3D" id="2.40.10.170">
    <property type="match status" value="1"/>
</dbReference>
<dbReference type="SUPFAM" id="SSF141259">
    <property type="entry name" value="CarD-like"/>
    <property type="match status" value="1"/>
</dbReference>
<name>A0A6A8MB67_9FIRM</name>
<sequence length="157" mass="17492">MYQIGDNIAYPMQGAGTITDIQHSESGEETESYYILSLPFSKMNVMIPVSSSGKVGVRPVISKDEIMQVMKTLGEETQPMPSNWNRRFRENTEKLKTGDIYVVAGVVRDLVRSDRNKKLSTGENKLLNNAKQILESELVLAGGITLDEAETMVLDHI</sequence>
<dbReference type="Pfam" id="PF02559">
    <property type="entry name" value="CarD_TRCF_RID"/>
    <property type="match status" value="1"/>
</dbReference>
<evidence type="ECO:0000259" key="1">
    <source>
        <dbReference type="SMART" id="SM01058"/>
    </source>
</evidence>
<organism evidence="2">
    <name type="scientific">Baileyella intestinalis</name>
    <dbReference type="NCBI Taxonomy" id="2606709"/>
    <lineage>
        <taxon>Bacteria</taxon>
        <taxon>Bacillati</taxon>
        <taxon>Bacillota</taxon>
        <taxon>Clostridia</taxon>
        <taxon>Peptostreptococcales</taxon>
        <taxon>Anaerovoracaceae</taxon>
        <taxon>Baileyella</taxon>
    </lineage>
</organism>
<dbReference type="RefSeq" id="WP_154572064.1">
    <property type="nucleotide sequence ID" value="NZ_VUNB01000002.1"/>
</dbReference>
<dbReference type="AlphaFoldDB" id="A0A6A8MB67"/>
<dbReference type="Pfam" id="PF21095">
    <property type="entry name" value="CarD_C"/>
    <property type="match status" value="1"/>
</dbReference>
<gene>
    <name evidence="2" type="ORF">FYJ66_03195</name>
</gene>
<dbReference type="GO" id="GO:0009303">
    <property type="term" value="P:rRNA transcription"/>
    <property type="evidence" value="ECO:0007669"/>
    <property type="project" value="TreeGrafter"/>
</dbReference>
<dbReference type="InterPro" id="IPR036101">
    <property type="entry name" value="CarD-like/TRCF_RID_sf"/>
</dbReference>
<comment type="caution">
    <text evidence="2">The sequence shown here is derived from an EMBL/GenBank/DDBJ whole genome shotgun (WGS) entry which is preliminary data.</text>
</comment>
<accession>A0A6A8MB67</accession>
<feature type="domain" description="CarD-like/TRCF RNAP-interacting" evidence="1">
    <location>
        <begin position="1"/>
        <end position="111"/>
    </location>
</feature>
<dbReference type="InterPro" id="IPR048792">
    <property type="entry name" value="CarD_C"/>
</dbReference>
<reference evidence="2" key="1">
    <citation type="submission" date="2019-09" db="EMBL/GenBank/DDBJ databases">
        <title>In-depth cultivation of the pig gut microbiome towards novel bacterial diversity and tailored functional studies.</title>
        <authorList>
            <person name="Wylensek D."/>
            <person name="Hitch T.C.A."/>
            <person name="Clavel T."/>
        </authorList>
    </citation>
    <scope>NUCLEOTIDE SEQUENCE</scope>
    <source>
        <strain evidence="2">RF-744-FAT-WT-3</strain>
    </source>
</reference>
<dbReference type="PANTHER" id="PTHR38447">
    <property type="entry name" value="TRANSCRIPTION FACTOR YDEB-RELATED"/>
    <property type="match status" value="1"/>
</dbReference>
<dbReference type="InterPro" id="IPR052531">
    <property type="entry name" value="CarD-like_regulator"/>
</dbReference>
<dbReference type="PANTHER" id="PTHR38447:SF1">
    <property type="entry name" value="RNA POLYMERASE-BINDING TRANSCRIPTION FACTOR CARD"/>
    <property type="match status" value="1"/>
</dbReference>
<dbReference type="Gene3D" id="1.20.58.1290">
    <property type="entry name" value="CarD-like, C-terminal domain"/>
    <property type="match status" value="1"/>
</dbReference>
<dbReference type="SMART" id="SM01058">
    <property type="entry name" value="CarD_TRCF"/>
    <property type="match status" value="1"/>
</dbReference>
<protein>
    <submittedName>
        <fullName evidence="2">CarD family transcriptional regulator</fullName>
    </submittedName>
</protein>
<proteinExistence type="predicted"/>
<dbReference type="InterPro" id="IPR042215">
    <property type="entry name" value="CarD-like_C"/>
</dbReference>